<dbReference type="InterPro" id="IPR016024">
    <property type="entry name" value="ARM-type_fold"/>
</dbReference>
<dbReference type="InterPro" id="IPR002554">
    <property type="entry name" value="PP2A_B56"/>
</dbReference>
<comment type="caution">
    <text evidence="2">The sequence shown here is derived from an EMBL/GenBank/DDBJ whole genome shotgun (WGS) entry which is preliminary data.</text>
</comment>
<dbReference type="InterPro" id="IPR011989">
    <property type="entry name" value="ARM-like"/>
</dbReference>
<organism evidence="2 3">
    <name type="scientific">Trifolium pratense</name>
    <name type="common">Red clover</name>
    <dbReference type="NCBI Taxonomy" id="57577"/>
    <lineage>
        <taxon>Eukaryota</taxon>
        <taxon>Viridiplantae</taxon>
        <taxon>Streptophyta</taxon>
        <taxon>Embryophyta</taxon>
        <taxon>Tracheophyta</taxon>
        <taxon>Spermatophyta</taxon>
        <taxon>Magnoliopsida</taxon>
        <taxon>eudicotyledons</taxon>
        <taxon>Gunneridae</taxon>
        <taxon>Pentapetalae</taxon>
        <taxon>rosids</taxon>
        <taxon>fabids</taxon>
        <taxon>Fabales</taxon>
        <taxon>Fabaceae</taxon>
        <taxon>Papilionoideae</taxon>
        <taxon>50 kb inversion clade</taxon>
        <taxon>NPAAA clade</taxon>
        <taxon>Hologalegina</taxon>
        <taxon>IRL clade</taxon>
        <taxon>Trifolieae</taxon>
        <taxon>Trifolium</taxon>
    </lineage>
</organism>
<evidence type="ECO:0000313" key="2">
    <source>
        <dbReference type="EMBL" id="PNY01062.1"/>
    </source>
</evidence>
<accession>A0A2K3NDE0</accession>
<dbReference type="FunFam" id="1.25.10.10:FF:002084">
    <property type="entry name" value="Uncharacterized protein"/>
    <property type="match status" value="1"/>
</dbReference>
<evidence type="ECO:0000256" key="1">
    <source>
        <dbReference type="SAM" id="MobiDB-lite"/>
    </source>
</evidence>
<dbReference type="ExpressionAtlas" id="A0A2K3NDE0">
    <property type="expression patterns" value="baseline"/>
</dbReference>
<dbReference type="EMBL" id="ASHM01019656">
    <property type="protein sequence ID" value="PNY01062.1"/>
    <property type="molecule type" value="Genomic_DNA"/>
</dbReference>
<reference evidence="2 3" key="1">
    <citation type="journal article" date="2014" name="Am. J. Bot.">
        <title>Genome assembly and annotation for red clover (Trifolium pratense; Fabaceae).</title>
        <authorList>
            <person name="Istvanek J."/>
            <person name="Jaros M."/>
            <person name="Krenek A."/>
            <person name="Repkova J."/>
        </authorList>
    </citation>
    <scope>NUCLEOTIDE SEQUENCE [LARGE SCALE GENOMIC DNA]</scope>
    <source>
        <strain evidence="3">cv. Tatra</strain>
        <tissue evidence="2">Young leaves</tissue>
    </source>
</reference>
<dbReference type="STRING" id="57577.A0A2K3NDE0"/>
<feature type="non-terminal residue" evidence="2">
    <location>
        <position position="145"/>
    </location>
</feature>
<dbReference type="PANTHER" id="PTHR10257">
    <property type="entry name" value="SERINE/THREONINE PROTEIN PHOSPHATASE 2A PP2A REGULATORY SUBUNIT B"/>
    <property type="match status" value="1"/>
</dbReference>
<gene>
    <name evidence="2" type="ORF">L195_g024350</name>
</gene>
<proteinExistence type="predicted"/>
<dbReference type="Proteomes" id="UP000236291">
    <property type="component" value="Unassembled WGS sequence"/>
</dbReference>
<evidence type="ECO:0000313" key="3">
    <source>
        <dbReference type="Proteomes" id="UP000236291"/>
    </source>
</evidence>
<feature type="region of interest" description="Disordered" evidence="1">
    <location>
        <begin position="123"/>
        <end position="145"/>
    </location>
</feature>
<dbReference type="PANTHER" id="PTHR10257:SF60">
    <property type="entry name" value="SERINE_THREONINE PROTEIN PHOSPHATASE 2A 55 KDA REGULATORY SUBUNIT B' DELTA ISOFORM"/>
    <property type="match status" value="1"/>
</dbReference>
<dbReference type="Gene3D" id="1.25.10.10">
    <property type="entry name" value="Leucine-rich Repeat Variant"/>
    <property type="match status" value="1"/>
</dbReference>
<reference evidence="2 3" key="2">
    <citation type="journal article" date="2017" name="Front. Plant Sci.">
        <title>Gene Classification and Mining of Molecular Markers Useful in Red Clover (Trifolium pratense) Breeding.</title>
        <authorList>
            <person name="Istvanek J."/>
            <person name="Dluhosova J."/>
            <person name="Dluhos P."/>
            <person name="Patkova L."/>
            <person name="Nedelnik J."/>
            <person name="Repkova J."/>
        </authorList>
    </citation>
    <scope>NUCLEOTIDE SEQUENCE [LARGE SCALE GENOMIC DNA]</scope>
    <source>
        <strain evidence="3">cv. Tatra</strain>
        <tissue evidence="2">Young leaves</tissue>
    </source>
</reference>
<dbReference type="AlphaFoldDB" id="A0A2K3NDE0"/>
<protein>
    <submittedName>
        <fullName evidence="2">Serine/threonine protein phosphatase 2A 59 kDa regulatory subunit B eta-like protein</fullName>
    </submittedName>
</protein>
<dbReference type="Pfam" id="PF01603">
    <property type="entry name" value="B56"/>
    <property type="match status" value="1"/>
</dbReference>
<sequence>MWQRLLDQSSKFTFFDPMALPCAVLLGIQVAERALFLWNNDHIENLIKQNHKIILPIVLPALEQNARNHWNQAVRSLTINVSKIFSDTDPAFYEECMIKFREDEVQENDMKSKREARWKRMEEMGGMKASTNEPVLVSPRTPGTS</sequence>
<dbReference type="GO" id="GO:0019888">
    <property type="term" value="F:protein phosphatase regulator activity"/>
    <property type="evidence" value="ECO:0007669"/>
    <property type="project" value="InterPro"/>
</dbReference>
<dbReference type="SUPFAM" id="SSF48371">
    <property type="entry name" value="ARM repeat"/>
    <property type="match status" value="1"/>
</dbReference>
<dbReference type="GO" id="GO:0007165">
    <property type="term" value="P:signal transduction"/>
    <property type="evidence" value="ECO:0007669"/>
    <property type="project" value="InterPro"/>
</dbReference>
<name>A0A2K3NDE0_TRIPR</name>
<dbReference type="GO" id="GO:0000159">
    <property type="term" value="C:protein phosphatase type 2A complex"/>
    <property type="evidence" value="ECO:0007669"/>
    <property type="project" value="InterPro"/>
</dbReference>